<dbReference type="Gene3D" id="3.40.720.10">
    <property type="entry name" value="Alkaline Phosphatase, subunit A"/>
    <property type="match status" value="1"/>
</dbReference>
<dbReference type="Pfam" id="PF01663">
    <property type="entry name" value="Phosphodiest"/>
    <property type="match status" value="1"/>
</dbReference>
<keyword evidence="1" id="KW-0378">Hydrolase</keyword>
<reference evidence="1" key="1">
    <citation type="submission" date="2020-05" db="EMBL/GenBank/DDBJ databases">
        <authorList>
            <person name="Zhu T."/>
            <person name="Keshari N."/>
            <person name="Lu X."/>
        </authorList>
    </citation>
    <scope>NUCLEOTIDE SEQUENCE</scope>
    <source>
        <strain evidence="1">NK1-12</strain>
    </source>
</reference>
<dbReference type="PANTHER" id="PTHR10151">
    <property type="entry name" value="ECTONUCLEOTIDE PYROPHOSPHATASE/PHOSPHODIESTERASE"/>
    <property type="match status" value="1"/>
</dbReference>
<dbReference type="RefSeq" id="WP_316430642.1">
    <property type="nucleotide sequence ID" value="NZ_CP053586.1"/>
</dbReference>
<dbReference type="InterPro" id="IPR002591">
    <property type="entry name" value="Phosphodiest/P_Trfase"/>
</dbReference>
<organism evidence="1">
    <name type="scientific">Leptolyngbya sp. NK1-12</name>
    <dbReference type="NCBI Taxonomy" id="2547451"/>
    <lineage>
        <taxon>Bacteria</taxon>
        <taxon>Bacillati</taxon>
        <taxon>Cyanobacteriota</taxon>
        <taxon>Cyanophyceae</taxon>
        <taxon>Leptolyngbyales</taxon>
        <taxon>Leptolyngbyaceae</taxon>
        <taxon>Leptolyngbya group</taxon>
        <taxon>Leptolyngbya</taxon>
    </lineage>
</organism>
<dbReference type="PANTHER" id="PTHR10151:SF120">
    <property type="entry name" value="BIS(5'-ADENOSYL)-TRIPHOSPHATASE"/>
    <property type="match status" value="1"/>
</dbReference>
<dbReference type="EMBL" id="CP053586">
    <property type="protein sequence ID" value="WNZ24710.1"/>
    <property type="molecule type" value="Genomic_DNA"/>
</dbReference>
<proteinExistence type="predicted"/>
<evidence type="ECO:0000313" key="1">
    <source>
        <dbReference type="EMBL" id="WNZ24710.1"/>
    </source>
</evidence>
<dbReference type="InterPro" id="IPR017850">
    <property type="entry name" value="Alkaline_phosphatase_core_sf"/>
</dbReference>
<accession>A0AA96WHG2</accession>
<gene>
    <name evidence="1" type="ORF">HJG54_18915</name>
</gene>
<dbReference type="AlphaFoldDB" id="A0AA96WHG2"/>
<dbReference type="SUPFAM" id="SSF53649">
    <property type="entry name" value="Alkaline phosphatase-like"/>
    <property type="match status" value="1"/>
</dbReference>
<dbReference type="GO" id="GO:0016787">
    <property type="term" value="F:hydrolase activity"/>
    <property type="evidence" value="ECO:0007669"/>
    <property type="project" value="UniProtKB-KW"/>
</dbReference>
<name>A0AA96WHG2_9CYAN</name>
<sequence>MPFLTSPRLLIIGLDCMEPSLVFEQWRDQLPNLSRLMAQGSYGRLESSIPAITVPAWSCMMSGRDPGELGIYGFRNRSNRGYQKMAVADGRAVKFPRLWDLLGDAGWQVAVISVPGTSPPYPVPGQLVSCFLTPNRDLPHTHPPELADQISQWLPDFMLDVPHFRSNDKDSILKNIYALCDQRFTLAIKLLEQAAPDFLMLVDMGVDRIHHAFWKPMDPRHPQYEPDSPYKNAIRDYYVYVDQRVGELLSYCGDETAVLVVSDHGARPLMGGICLNEWLIAEGYLVLKATPDAATPLDEVEIDWSRTKAWGAGGYYGRVFLNVQGREPQGVIPLREYEQERSRLAENLAAISAPDGQPLDTRVFKPQQIYQKVRGIAPDLIVYFGELAWRSVGTVGSNALYTTENDTGPDDANHAQYGLMIFYDPCHPSQGKWIENAQIYDILPTLLHRYQLVPPAHLRGKVLPI</sequence>
<protein>
    <submittedName>
        <fullName evidence="1">Sulfatase-like hydrolase/transferase</fullName>
    </submittedName>
</protein>